<organism evidence="2">
    <name type="scientific">marine metagenome</name>
    <dbReference type="NCBI Taxonomy" id="408172"/>
    <lineage>
        <taxon>unclassified sequences</taxon>
        <taxon>metagenomes</taxon>
        <taxon>ecological metagenomes</taxon>
    </lineage>
</organism>
<feature type="transmembrane region" description="Helical" evidence="1">
    <location>
        <begin position="70"/>
        <end position="91"/>
    </location>
</feature>
<feature type="transmembrane region" description="Helical" evidence="1">
    <location>
        <begin position="41"/>
        <end position="63"/>
    </location>
</feature>
<proteinExistence type="predicted"/>
<evidence type="ECO:0000256" key="1">
    <source>
        <dbReference type="SAM" id="Phobius"/>
    </source>
</evidence>
<dbReference type="EMBL" id="UINC01001031">
    <property type="protein sequence ID" value="SUZ68140.1"/>
    <property type="molecule type" value="Genomic_DNA"/>
</dbReference>
<protein>
    <recommendedName>
        <fullName evidence="3">DoxX family protein</fullName>
    </recommendedName>
</protein>
<dbReference type="AlphaFoldDB" id="A0A381PMH5"/>
<name>A0A381PMH5_9ZZZZ</name>
<gene>
    <name evidence="2" type="ORF">METZ01_LOCUS20994</name>
</gene>
<dbReference type="PANTHER" id="PTHR36974:SF1">
    <property type="entry name" value="DOXX FAMILY MEMBRANE PROTEIN"/>
    <property type="match status" value="1"/>
</dbReference>
<keyword evidence="1" id="KW-0812">Transmembrane</keyword>
<feature type="transmembrane region" description="Helical" evidence="1">
    <location>
        <begin position="12"/>
        <end position="29"/>
    </location>
</feature>
<accession>A0A381PMH5</accession>
<keyword evidence="1" id="KW-1133">Transmembrane helix</keyword>
<feature type="transmembrane region" description="Helical" evidence="1">
    <location>
        <begin position="106"/>
        <end position="124"/>
    </location>
</feature>
<evidence type="ECO:0000313" key="2">
    <source>
        <dbReference type="EMBL" id="SUZ68140.1"/>
    </source>
</evidence>
<sequence>MVRKGKLQKSILIIISSIFYTIVGVKHFIEPDYFLSIIPPYLPFHIELVYISGFFEILFGLMILFPKYRYYGSIGLILLLIAIFPANIYLAQSKEAQEAIGASQQIAIWRLPIQGILIWIAYWIRK</sequence>
<keyword evidence="1" id="KW-0472">Membrane</keyword>
<reference evidence="2" key="1">
    <citation type="submission" date="2018-05" db="EMBL/GenBank/DDBJ databases">
        <authorList>
            <person name="Lanie J.A."/>
            <person name="Ng W.-L."/>
            <person name="Kazmierczak K.M."/>
            <person name="Andrzejewski T.M."/>
            <person name="Davidsen T.M."/>
            <person name="Wayne K.J."/>
            <person name="Tettelin H."/>
            <person name="Glass J.I."/>
            <person name="Rusch D."/>
            <person name="Podicherti R."/>
            <person name="Tsui H.-C.T."/>
            <person name="Winkler M.E."/>
        </authorList>
    </citation>
    <scope>NUCLEOTIDE SEQUENCE</scope>
</reference>
<evidence type="ECO:0008006" key="3">
    <source>
        <dbReference type="Google" id="ProtNLM"/>
    </source>
</evidence>
<dbReference type="PANTHER" id="PTHR36974">
    <property type="entry name" value="MEMBRANE PROTEIN-RELATED"/>
    <property type="match status" value="1"/>
</dbReference>